<evidence type="ECO:0000256" key="2">
    <source>
        <dbReference type="HAMAP-Rule" id="MF_00163"/>
    </source>
</evidence>
<dbReference type="KEGG" id="pbas:SMSP2_02989"/>
<dbReference type="GO" id="GO:0046872">
    <property type="term" value="F:metal ion binding"/>
    <property type="evidence" value="ECO:0007669"/>
    <property type="project" value="UniProtKB-KW"/>
</dbReference>
<dbReference type="Pfam" id="PF01327">
    <property type="entry name" value="Pep_deformylase"/>
    <property type="match status" value="1"/>
</dbReference>
<reference evidence="4" key="1">
    <citation type="submission" date="2017-02" db="EMBL/GenBank/DDBJ databases">
        <title>Comparative genomics and description of representatives of a novel lineage of planctomycetes thriving in anoxic sediments.</title>
        <authorList>
            <person name="Spring S."/>
            <person name="Bunk B."/>
            <person name="Sproer C."/>
        </authorList>
    </citation>
    <scope>NUCLEOTIDE SEQUENCE [LARGE SCALE GENOMIC DNA]</scope>
    <source>
        <strain evidence="4">SM-Chi-D1</strain>
    </source>
</reference>
<keyword evidence="4" id="KW-1185">Reference proteome</keyword>
<dbReference type="PANTHER" id="PTHR10458:SF22">
    <property type="entry name" value="PEPTIDE DEFORMYLASE"/>
    <property type="match status" value="1"/>
</dbReference>
<dbReference type="SUPFAM" id="SSF56420">
    <property type="entry name" value="Peptide deformylase"/>
    <property type="match status" value="1"/>
</dbReference>
<dbReference type="Gene3D" id="3.90.45.10">
    <property type="entry name" value="Peptide deformylase"/>
    <property type="match status" value="1"/>
</dbReference>
<keyword evidence="2 3" id="KW-0378">Hydrolase</keyword>
<dbReference type="GO" id="GO:0042586">
    <property type="term" value="F:peptide deformylase activity"/>
    <property type="evidence" value="ECO:0007669"/>
    <property type="project" value="UniProtKB-UniRule"/>
</dbReference>
<proteinExistence type="inferred from homology"/>
<dbReference type="STRING" id="1851148.SMSP2_02989"/>
<feature type="binding site" evidence="2">
    <location>
        <position position="123"/>
    </location>
    <ligand>
        <name>Fe cation</name>
        <dbReference type="ChEBI" id="CHEBI:24875"/>
    </ligand>
</feature>
<comment type="cofactor">
    <cofactor evidence="2">
        <name>Fe(2+)</name>
        <dbReference type="ChEBI" id="CHEBI:29033"/>
    </cofactor>
    <text evidence="2">Binds 1 Fe(2+) ion.</text>
</comment>
<keyword evidence="2" id="KW-0408">Iron</keyword>
<evidence type="ECO:0000313" key="4">
    <source>
        <dbReference type="Proteomes" id="UP000188181"/>
    </source>
</evidence>
<comment type="function">
    <text evidence="2">Removes the formyl group from the N-terminal Met of newly synthesized proteins. Requires at least a dipeptide for an efficient rate of reaction. N-terminal L-methionine is a prerequisite for activity but the enzyme has broad specificity at other positions.</text>
</comment>
<dbReference type="NCBIfam" id="NF001159">
    <property type="entry name" value="PRK00150.1-3"/>
    <property type="match status" value="1"/>
</dbReference>
<keyword evidence="2" id="KW-0648">Protein biosynthesis</keyword>
<name>A0A1Q2MIU8_9BACT</name>
<dbReference type="InterPro" id="IPR023635">
    <property type="entry name" value="Peptide_deformylase"/>
</dbReference>
<organism evidence="3 4">
    <name type="scientific">Limihaloglobus sulfuriphilus</name>
    <dbReference type="NCBI Taxonomy" id="1851148"/>
    <lineage>
        <taxon>Bacteria</taxon>
        <taxon>Pseudomonadati</taxon>
        <taxon>Planctomycetota</taxon>
        <taxon>Phycisphaerae</taxon>
        <taxon>Sedimentisphaerales</taxon>
        <taxon>Sedimentisphaeraceae</taxon>
        <taxon>Limihaloglobus</taxon>
    </lineage>
</organism>
<dbReference type="OrthoDB" id="9784988at2"/>
<dbReference type="GO" id="GO:0006412">
    <property type="term" value="P:translation"/>
    <property type="evidence" value="ECO:0007669"/>
    <property type="project" value="UniProtKB-UniRule"/>
</dbReference>
<gene>
    <name evidence="2 3" type="primary">def</name>
    <name evidence="3" type="ORF">SMSP2_02989</name>
</gene>
<comment type="similarity">
    <text evidence="1 2">Belongs to the polypeptide deformylase family.</text>
</comment>
<dbReference type="NCBIfam" id="TIGR00079">
    <property type="entry name" value="pept_deformyl"/>
    <property type="match status" value="1"/>
</dbReference>
<protein>
    <recommendedName>
        <fullName evidence="2">Peptide deformylase</fullName>
        <shortName evidence="2">PDF</shortName>
        <ecNumber evidence="2">3.5.1.88</ecNumber>
    </recommendedName>
    <alternativeName>
        <fullName evidence="2">Polypeptide deformylase</fullName>
    </alternativeName>
</protein>
<sequence>MSWFAKAIWAGHLKVMNSIKQSINTKKMQKIDIDKCKLTFWPADVLKKPAEPVEEINENIRSFVSKMIEIMIESKGIGLAAPQAGVGLNIFVVSLEGTAEDARVFINPELKPFGKTTAMQEGCLSFPGMYPTIRRPSHVKVTALDVEGNEFTEEADGLYAKCLQHEYDHLQGTTIAQRMGKLGRIKFRDRLNELEEKYGGDAQ</sequence>
<keyword evidence="2" id="KW-0479">Metal-binding</keyword>
<dbReference type="PIRSF" id="PIRSF004749">
    <property type="entry name" value="Pep_def"/>
    <property type="match status" value="1"/>
</dbReference>
<accession>A0A1Q2MIU8</accession>
<feature type="binding site" evidence="2">
    <location>
        <position position="169"/>
    </location>
    <ligand>
        <name>Fe cation</name>
        <dbReference type="ChEBI" id="CHEBI:24875"/>
    </ligand>
</feature>
<feature type="active site" evidence="2">
    <location>
        <position position="166"/>
    </location>
</feature>
<dbReference type="AlphaFoldDB" id="A0A1Q2MIU8"/>
<evidence type="ECO:0000313" key="3">
    <source>
        <dbReference type="EMBL" id="AQQ72599.1"/>
    </source>
</evidence>
<feature type="binding site" evidence="2">
    <location>
        <position position="165"/>
    </location>
    <ligand>
        <name>Fe cation</name>
        <dbReference type="ChEBI" id="CHEBI:24875"/>
    </ligand>
</feature>
<dbReference type="EMBL" id="CP019646">
    <property type="protein sequence ID" value="AQQ72599.1"/>
    <property type="molecule type" value="Genomic_DNA"/>
</dbReference>
<evidence type="ECO:0000256" key="1">
    <source>
        <dbReference type="ARBA" id="ARBA00010759"/>
    </source>
</evidence>
<dbReference type="PRINTS" id="PR01576">
    <property type="entry name" value="PDEFORMYLASE"/>
</dbReference>
<dbReference type="EC" id="3.5.1.88" evidence="2"/>
<dbReference type="CDD" id="cd00487">
    <property type="entry name" value="Pep_deformylase"/>
    <property type="match status" value="1"/>
</dbReference>
<dbReference type="Proteomes" id="UP000188181">
    <property type="component" value="Chromosome"/>
</dbReference>
<dbReference type="HAMAP" id="MF_00163">
    <property type="entry name" value="Pep_deformylase"/>
    <property type="match status" value="1"/>
</dbReference>
<dbReference type="InterPro" id="IPR036821">
    <property type="entry name" value="Peptide_deformylase_sf"/>
</dbReference>
<dbReference type="PANTHER" id="PTHR10458">
    <property type="entry name" value="PEPTIDE DEFORMYLASE"/>
    <property type="match status" value="1"/>
</dbReference>
<comment type="catalytic activity">
    <reaction evidence="2">
        <text>N-terminal N-formyl-L-methionyl-[peptide] + H2O = N-terminal L-methionyl-[peptide] + formate</text>
        <dbReference type="Rhea" id="RHEA:24420"/>
        <dbReference type="Rhea" id="RHEA-COMP:10639"/>
        <dbReference type="Rhea" id="RHEA-COMP:10640"/>
        <dbReference type="ChEBI" id="CHEBI:15377"/>
        <dbReference type="ChEBI" id="CHEBI:15740"/>
        <dbReference type="ChEBI" id="CHEBI:49298"/>
        <dbReference type="ChEBI" id="CHEBI:64731"/>
        <dbReference type="EC" id="3.5.1.88"/>
    </reaction>
</comment>